<dbReference type="AlphaFoldDB" id="A0A1A6BJK4"/>
<feature type="signal peptide" evidence="1">
    <location>
        <begin position="1"/>
        <end position="42"/>
    </location>
</feature>
<keyword evidence="1" id="KW-0732">Signal</keyword>
<keyword evidence="5" id="KW-1185">Reference proteome</keyword>
<dbReference type="OrthoDB" id="4751889at2"/>
<dbReference type="Proteomes" id="UP000193928">
    <property type="component" value="Unassembled WGS sequence"/>
</dbReference>
<dbReference type="EMBL" id="MAEM01000175">
    <property type="protein sequence ID" value="OBS02513.1"/>
    <property type="molecule type" value="Genomic_DNA"/>
</dbReference>
<sequence length="134" mass="13989">MQNRSGDGRTQSSSKRPIVRRLTILAVASVGAAVMAASSANADPAETARADGAGNSSPAYQLGYHQTFTDYEILASRMRAEGFALEDIDISGRIAAVCANEAQSVVDTPELTGPDFIRGCADAVENLVQANIVS</sequence>
<evidence type="ECO:0000256" key="1">
    <source>
        <dbReference type="SAM" id="SignalP"/>
    </source>
</evidence>
<reference evidence="3 5" key="1">
    <citation type="submission" date="2016-01" db="EMBL/GenBank/DDBJ databases">
        <title>The new phylogeny of the genus Mycobacterium.</title>
        <authorList>
            <person name="Tarcisio F."/>
            <person name="Conor M."/>
            <person name="Antonella G."/>
            <person name="Elisabetta G."/>
            <person name="Giulia F.S."/>
            <person name="Sara T."/>
            <person name="Anna F."/>
            <person name="Clotilde B."/>
            <person name="Roberto B."/>
            <person name="Veronica D.S."/>
            <person name="Fabio R."/>
            <person name="Monica P."/>
            <person name="Olivier J."/>
            <person name="Enrico T."/>
            <person name="Nicola S."/>
        </authorList>
    </citation>
    <scope>NUCLEOTIDE SEQUENCE [LARGE SCALE GENOMIC DNA]</scope>
    <source>
        <strain evidence="3 5">DSM 44160</strain>
    </source>
</reference>
<gene>
    <name evidence="2" type="ORF">A9W98_14485</name>
    <name evidence="3" type="ORF">AWC08_06155</name>
</gene>
<feature type="chain" id="PRO_5014535207" description="DUF732 domain-containing protein" evidence="1">
    <location>
        <begin position="43"/>
        <end position="134"/>
    </location>
</feature>
<name>A0A1A6BJK4_MYCGO</name>
<evidence type="ECO:0000313" key="3">
    <source>
        <dbReference type="EMBL" id="ORV69885.1"/>
    </source>
</evidence>
<comment type="caution">
    <text evidence="2">The sequence shown here is derived from an EMBL/GenBank/DDBJ whole genome shotgun (WGS) entry which is preliminary data.</text>
</comment>
<dbReference type="RefSeq" id="WP_065133311.1">
    <property type="nucleotide sequence ID" value="NZ_JACKSU010000132.1"/>
</dbReference>
<dbReference type="Proteomes" id="UP000093757">
    <property type="component" value="Unassembled WGS sequence"/>
</dbReference>
<proteinExistence type="predicted"/>
<evidence type="ECO:0000313" key="2">
    <source>
        <dbReference type="EMBL" id="OBS02513.1"/>
    </source>
</evidence>
<evidence type="ECO:0000313" key="5">
    <source>
        <dbReference type="Proteomes" id="UP000193928"/>
    </source>
</evidence>
<dbReference type="EMBL" id="LQOY01000230">
    <property type="protein sequence ID" value="ORV69885.1"/>
    <property type="molecule type" value="Genomic_DNA"/>
</dbReference>
<accession>A0A1A6BJK4</accession>
<evidence type="ECO:0000313" key="4">
    <source>
        <dbReference type="Proteomes" id="UP000093757"/>
    </source>
</evidence>
<protein>
    <recommendedName>
        <fullName evidence="6">DUF732 domain-containing protein</fullName>
    </recommendedName>
</protein>
<evidence type="ECO:0008006" key="6">
    <source>
        <dbReference type="Google" id="ProtNLM"/>
    </source>
</evidence>
<organism evidence="2 4">
    <name type="scientific">Mycobacterium gordonae</name>
    <dbReference type="NCBI Taxonomy" id="1778"/>
    <lineage>
        <taxon>Bacteria</taxon>
        <taxon>Bacillati</taxon>
        <taxon>Actinomycetota</taxon>
        <taxon>Actinomycetes</taxon>
        <taxon>Mycobacteriales</taxon>
        <taxon>Mycobacteriaceae</taxon>
        <taxon>Mycobacterium</taxon>
    </lineage>
</organism>
<reference evidence="2 4" key="2">
    <citation type="submission" date="2016-06" db="EMBL/GenBank/DDBJ databases">
        <authorList>
            <person name="Kjaerup R.B."/>
            <person name="Dalgaard T.S."/>
            <person name="Juul-Madsen H.R."/>
        </authorList>
    </citation>
    <scope>NUCLEOTIDE SEQUENCE [LARGE SCALE GENOMIC DNA]</scope>
    <source>
        <strain evidence="2 4">1245752.6</strain>
    </source>
</reference>